<evidence type="ECO:0000313" key="1">
    <source>
        <dbReference type="EMBL" id="MBW0577144.1"/>
    </source>
</evidence>
<dbReference type="EMBL" id="AVOT02099982">
    <property type="protein sequence ID" value="MBW0577144.1"/>
    <property type="molecule type" value="Genomic_DNA"/>
</dbReference>
<protein>
    <submittedName>
        <fullName evidence="1">Uncharacterized protein</fullName>
    </submittedName>
</protein>
<dbReference type="AlphaFoldDB" id="A0A9Q3PWY6"/>
<gene>
    <name evidence="1" type="ORF">O181_116859</name>
</gene>
<comment type="caution">
    <text evidence="1">The sequence shown here is derived from an EMBL/GenBank/DDBJ whole genome shotgun (WGS) entry which is preliminary data.</text>
</comment>
<organism evidence="1 2">
    <name type="scientific">Austropuccinia psidii MF-1</name>
    <dbReference type="NCBI Taxonomy" id="1389203"/>
    <lineage>
        <taxon>Eukaryota</taxon>
        <taxon>Fungi</taxon>
        <taxon>Dikarya</taxon>
        <taxon>Basidiomycota</taxon>
        <taxon>Pucciniomycotina</taxon>
        <taxon>Pucciniomycetes</taxon>
        <taxon>Pucciniales</taxon>
        <taxon>Sphaerophragmiaceae</taxon>
        <taxon>Austropuccinia</taxon>
    </lineage>
</organism>
<dbReference type="Proteomes" id="UP000765509">
    <property type="component" value="Unassembled WGS sequence"/>
</dbReference>
<accession>A0A9Q3PWY6</accession>
<keyword evidence="2" id="KW-1185">Reference proteome</keyword>
<evidence type="ECO:0000313" key="2">
    <source>
        <dbReference type="Proteomes" id="UP000765509"/>
    </source>
</evidence>
<name>A0A9Q3PWY6_9BASI</name>
<proteinExistence type="predicted"/>
<sequence length="163" mass="17933">MPVQHSPPAKNTRSQRHQVVLTPTERAPLDCTPSVHQLSENLEKGPQMEVAAPSRRGVEAALESTPEASEAANLAHSNQPLVSQVEPNFLKMMKQMNKFIGKLTQAVATRANSTAPAFKTSSMEAPNSFYGTQANKLGGFIQSSQLIFHNYSENFFSDRKKVH</sequence>
<reference evidence="1" key="1">
    <citation type="submission" date="2021-03" db="EMBL/GenBank/DDBJ databases">
        <title>Draft genome sequence of rust myrtle Austropuccinia psidii MF-1, a brazilian biotype.</title>
        <authorList>
            <person name="Quecine M.C."/>
            <person name="Pachon D.M.R."/>
            <person name="Bonatelli M.L."/>
            <person name="Correr F.H."/>
            <person name="Franceschini L.M."/>
            <person name="Leite T.F."/>
            <person name="Margarido G.R.A."/>
            <person name="Almeida C.A."/>
            <person name="Ferrarezi J.A."/>
            <person name="Labate C.A."/>
        </authorList>
    </citation>
    <scope>NUCLEOTIDE SEQUENCE</scope>
    <source>
        <strain evidence="1">MF-1</strain>
    </source>
</reference>